<dbReference type="PRINTS" id="PR02050">
    <property type="entry name" value="B14GALTRFASE"/>
</dbReference>
<dbReference type="PANTHER" id="PTHR19300">
    <property type="entry name" value="BETA-1,4-GALACTOSYLTRANSFERASE"/>
    <property type="match status" value="1"/>
</dbReference>
<dbReference type="GO" id="GO:0005794">
    <property type="term" value="C:Golgi apparatus"/>
    <property type="evidence" value="ECO:0007669"/>
    <property type="project" value="TreeGrafter"/>
</dbReference>
<dbReference type="Gene3D" id="3.90.550.10">
    <property type="entry name" value="Spore Coat Polysaccharide Biosynthesis Protein SpsA, Chain A"/>
    <property type="match status" value="1"/>
</dbReference>
<keyword evidence="9" id="KW-0472">Membrane</keyword>
<evidence type="ECO:0000256" key="3">
    <source>
        <dbReference type="ARBA" id="ARBA00005735"/>
    </source>
</evidence>
<sequence length="348" mass="39790">MWKSRFCRLIALQVVGTFGLLTYLHLATTSNERDRETLQKTQKEYDNVDFGSQVSQAEKVAGLGAHQYLVNTSSSKREPETLNKTNNTYGDVRLGGKWSPTGNRNSSSGEKMAILVTFRDREEHLKIFLSRMHPFFQRQGLDYTIYVIEQHGEEPRFCKGLLYNVGFTEALKDDPSYDCFVLHDVDLIPENDSTPLYTCAKSPYHLSVAVDKLKYKLPYPGLVGGVLALSTSHYKLLNGYSNLYCGWGAEDDDLARRMYKHVLRVKRPDRAVARYHMLPHGNHTKNPEKYFLLFNGIRRAKRDGLSNLHTMNHTVTSITRKALYTHVLVNVTKRNAINTHMKRADVKG</sequence>
<dbReference type="KEGG" id="bbel:109482470"/>
<dbReference type="InterPro" id="IPR003859">
    <property type="entry name" value="Galactosyl_T"/>
</dbReference>
<evidence type="ECO:0000313" key="15">
    <source>
        <dbReference type="Proteomes" id="UP000515135"/>
    </source>
</evidence>
<comment type="subcellular location">
    <subcellularLocation>
        <location evidence="1">Membrane</location>
        <topology evidence="1">Single-pass type II membrane protein</topology>
    </subcellularLocation>
</comment>
<evidence type="ECO:0000313" key="16">
    <source>
        <dbReference type="RefSeq" id="XP_019640749.1"/>
    </source>
</evidence>
<feature type="domain" description="Galactosyltransferase N-terminal" evidence="14">
    <location>
        <begin position="77"/>
        <end position="199"/>
    </location>
</feature>
<accession>A0A6P5A354</accession>
<evidence type="ECO:0000256" key="2">
    <source>
        <dbReference type="ARBA" id="ARBA00004922"/>
    </source>
</evidence>
<dbReference type="SUPFAM" id="SSF53448">
    <property type="entry name" value="Nucleotide-diphospho-sugar transferases"/>
    <property type="match status" value="1"/>
</dbReference>
<feature type="domain" description="Galactosyltransferase C-terminal" evidence="13">
    <location>
        <begin position="205"/>
        <end position="280"/>
    </location>
</feature>
<dbReference type="Proteomes" id="UP000515135">
    <property type="component" value="Unplaced"/>
</dbReference>
<evidence type="ECO:0000256" key="5">
    <source>
        <dbReference type="ARBA" id="ARBA00022679"/>
    </source>
</evidence>
<evidence type="ECO:0000256" key="1">
    <source>
        <dbReference type="ARBA" id="ARBA00004606"/>
    </source>
</evidence>
<keyword evidence="10 11" id="KW-0325">Glycoprotein</keyword>
<dbReference type="Pfam" id="PF02709">
    <property type="entry name" value="Glyco_transf_7C"/>
    <property type="match status" value="1"/>
</dbReference>
<dbReference type="RefSeq" id="XP_019640749.1">
    <property type="nucleotide sequence ID" value="XM_019785190.1"/>
</dbReference>
<evidence type="ECO:0000259" key="13">
    <source>
        <dbReference type="Pfam" id="PF02709"/>
    </source>
</evidence>
<dbReference type="OrthoDB" id="10038994at2759"/>
<gene>
    <name evidence="16" type="primary">LOC109482470</name>
</gene>
<evidence type="ECO:0000259" key="14">
    <source>
        <dbReference type="Pfam" id="PF13733"/>
    </source>
</evidence>
<dbReference type="UniPathway" id="UPA00378"/>
<comment type="pathway">
    <text evidence="2 11">Protein modification; protein glycosylation.</text>
</comment>
<dbReference type="InterPro" id="IPR029044">
    <property type="entry name" value="Nucleotide-diphossugar_trans"/>
</dbReference>
<dbReference type="AlphaFoldDB" id="A0A6P5A354"/>
<evidence type="ECO:0000256" key="9">
    <source>
        <dbReference type="ARBA" id="ARBA00023136"/>
    </source>
</evidence>
<dbReference type="PANTHER" id="PTHR19300:SF57">
    <property type="entry name" value="BETA-1,4-N-ACETYLGALACTOSAMINYLTRANSFERASE"/>
    <property type="match status" value="1"/>
</dbReference>
<organism evidence="15 16">
    <name type="scientific">Branchiostoma belcheri</name>
    <name type="common">Amphioxus</name>
    <dbReference type="NCBI Taxonomy" id="7741"/>
    <lineage>
        <taxon>Eukaryota</taxon>
        <taxon>Metazoa</taxon>
        <taxon>Chordata</taxon>
        <taxon>Cephalochordata</taxon>
        <taxon>Leptocardii</taxon>
        <taxon>Amphioxiformes</taxon>
        <taxon>Branchiostomatidae</taxon>
        <taxon>Branchiostoma</taxon>
    </lineage>
</organism>
<reference evidence="16" key="1">
    <citation type="submission" date="2025-08" db="UniProtKB">
        <authorList>
            <consortium name="RefSeq"/>
        </authorList>
    </citation>
    <scope>IDENTIFICATION</scope>
    <source>
        <tissue evidence="16">Gonad</tissue>
    </source>
</reference>
<keyword evidence="6" id="KW-0812">Transmembrane</keyword>
<dbReference type="GO" id="GO:0008378">
    <property type="term" value="F:galactosyltransferase activity"/>
    <property type="evidence" value="ECO:0007669"/>
    <property type="project" value="TreeGrafter"/>
</dbReference>
<keyword evidence="5 11" id="KW-0808">Transferase</keyword>
<evidence type="ECO:0000256" key="12">
    <source>
        <dbReference type="SAM" id="MobiDB-lite"/>
    </source>
</evidence>
<feature type="region of interest" description="Disordered" evidence="12">
    <location>
        <begin position="74"/>
        <end position="106"/>
    </location>
</feature>
<evidence type="ECO:0000256" key="6">
    <source>
        <dbReference type="ARBA" id="ARBA00022692"/>
    </source>
</evidence>
<dbReference type="InterPro" id="IPR027995">
    <property type="entry name" value="Galactosyl_T_N"/>
</dbReference>
<protein>
    <recommendedName>
        <fullName evidence="11">Beta-1,4-galactosyltransferase</fullName>
        <ecNumber evidence="11">2.4.1.-</ecNumber>
    </recommendedName>
</protein>
<evidence type="ECO:0000256" key="8">
    <source>
        <dbReference type="ARBA" id="ARBA00022989"/>
    </source>
</evidence>
<proteinExistence type="inferred from homology"/>
<evidence type="ECO:0000256" key="10">
    <source>
        <dbReference type="ARBA" id="ARBA00023180"/>
    </source>
</evidence>
<dbReference type="GO" id="GO:0016020">
    <property type="term" value="C:membrane"/>
    <property type="evidence" value="ECO:0007669"/>
    <property type="project" value="UniProtKB-SubCell"/>
</dbReference>
<evidence type="ECO:0000256" key="4">
    <source>
        <dbReference type="ARBA" id="ARBA00022676"/>
    </source>
</evidence>
<evidence type="ECO:0000256" key="11">
    <source>
        <dbReference type="RuleBase" id="RU368121"/>
    </source>
</evidence>
<dbReference type="InterPro" id="IPR027791">
    <property type="entry name" value="Galactosyl_T_C"/>
</dbReference>
<dbReference type="Pfam" id="PF13733">
    <property type="entry name" value="Glyco_transf_7N"/>
    <property type="match status" value="1"/>
</dbReference>
<evidence type="ECO:0000256" key="7">
    <source>
        <dbReference type="ARBA" id="ARBA00022968"/>
    </source>
</evidence>
<dbReference type="GeneID" id="109482470"/>
<keyword evidence="8" id="KW-1133">Transmembrane helix</keyword>
<comment type="similarity">
    <text evidence="3 11">Belongs to the glycosyltransferase 7 family.</text>
</comment>
<keyword evidence="4 11" id="KW-0328">Glycosyltransferase</keyword>
<comment type="function">
    <text evidence="11">Catalyses the transfer of galactose onto proteins or lipids.</text>
</comment>
<keyword evidence="15" id="KW-1185">Reference proteome</keyword>
<dbReference type="GO" id="GO:0005975">
    <property type="term" value="P:carbohydrate metabolic process"/>
    <property type="evidence" value="ECO:0007669"/>
    <property type="project" value="InterPro"/>
</dbReference>
<keyword evidence="7 11" id="KW-0735">Signal-anchor</keyword>
<dbReference type="EC" id="2.4.1.-" evidence="11"/>
<name>A0A6P5A354_BRABE</name>